<evidence type="ECO:0000313" key="1">
    <source>
        <dbReference type="EMBL" id="AOX02774.1"/>
    </source>
</evidence>
<dbReference type="RefSeq" id="WP_070395173.1">
    <property type="nucleotide sequence ID" value="NZ_CP017599.1"/>
</dbReference>
<sequence length="215" mass="24597">MPVQKSDYEAWLAEYSNHDGAIALLKSYRPYLEMIPSMRRPYESVITIPLPVVRIRHSPSSLGHKSVSHGTITETVALPCDLAMVMCDPEWKIKMEIEIVLFIHRPHEDFSDLLSRWRQTQVLLDKDYEWLMPPGYQHILSDGVNRIYPLFVAFPETPQRIQRGLLGASLPFVVQTTDAINLEQEEKSSLVEEGGEMGRWGDGEMGRWGDGEMGR</sequence>
<gene>
    <name evidence="1" type="ORF">BJP34_28005</name>
</gene>
<name>A0A1D8TYX1_9CYAN</name>
<dbReference type="KEGG" id="mpro:BJP34_28005"/>
<reference evidence="2" key="1">
    <citation type="submission" date="2016-10" db="EMBL/GenBank/DDBJ databases">
        <title>Comparative genomics uncovers the prolific and rare metabolic potential of the cyanobacterial genus Moorea.</title>
        <authorList>
            <person name="Leao T."/>
            <person name="Castelao G."/>
            <person name="Korobeynikov A."/>
            <person name="Monroe E.A."/>
            <person name="Podell S."/>
            <person name="Glukhov E."/>
            <person name="Allen E."/>
            <person name="Gerwick W.H."/>
            <person name="Gerwick L."/>
        </authorList>
    </citation>
    <scope>NUCLEOTIDE SEQUENCE [LARGE SCALE GENOMIC DNA]</scope>
    <source>
        <strain evidence="2">PAL-8-15-08-1</strain>
    </source>
</reference>
<accession>A0A1D8TYX1</accession>
<dbReference type="STRING" id="1458985.BJP34_28005"/>
<dbReference type="AlphaFoldDB" id="A0A1D8TYX1"/>
<dbReference type="OrthoDB" id="467906at2"/>
<protein>
    <submittedName>
        <fullName evidence="1">Uncharacterized protein</fullName>
    </submittedName>
</protein>
<organism evidence="1 2">
    <name type="scientific">Moorena producens PAL-8-15-08-1</name>
    <dbReference type="NCBI Taxonomy" id="1458985"/>
    <lineage>
        <taxon>Bacteria</taxon>
        <taxon>Bacillati</taxon>
        <taxon>Cyanobacteriota</taxon>
        <taxon>Cyanophyceae</taxon>
        <taxon>Coleofasciculales</taxon>
        <taxon>Coleofasciculaceae</taxon>
        <taxon>Moorena</taxon>
    </lineage>
</organism>
<proteinExistence type="predicted"/>
<evidence type="ECO:0000313" key="2">
    <source>
        <dbReference type="Proteomes" id="UP000177870"/>
    </source>
</evidence>
<dbReference type="EMBL" id="CP017599">
    <property type="protein sequence ID" value="AOX02774.1"/>
    <property type="molecule type" value="Genomic_DNA"/>
</dbReference>
<dbReference type="Proteomes" id="UP000177870">
    <property type="component" value="Chromosome"/>
</dbReference>